<sequence>MVELLDKVYLNALDQTTLIIKTRRDLHKASYVVDQDGKKFEIVKLKLQDLWSYRKGIMALTVAGEYVSDAITLVK</sequence>
<reference evidence="1 2" key="1">
    <citation type="submission" date="2024-03" db="EMBL/GenBank/DDBJ databases">
        <title>Mouse gut bacterial collection (mGBC) of GemPharmatech.</title>
        <authorList>
            <person name="He Y."/>
            <person name="Dong L."/>
            <person name="Wu D."/>
            <person name="Gao X."/>
            <person name="Lin Z."/>
        </authorList>
    </citation>
    <scope>NUCLEOTIDE SEQUENCE [LARGE SCALE GENOMIC DNA]</scope>
    <source>
        <strain evidence="1 2">15-30</strain>
    </source>
</reference>
<name>A0ABV4DNK9_9LACO</name>
<evidence type="ECO:0000313" key="2">
    <source>
        <dbReference type="Proteomes" id="UP001565236"/>
    </source>
</evidence>
<evidence type="ECO:0000313" key="1">
    <source>
        <dbReference type="EMBL" id="MEY8662040.1"/>
    </source>
</evidence>
<gene>
    <name evidence="1" type="ORF">AALT52_03920</name>
</gene>
<dbReference type="RefSeq" id="WP_280605782.1">
    <property type="nucleotide sequence ID" value="NZ_CP123639.1"/>
</dbReference>
<comment type="caution">
    <text evidence="1">The sequence shown here is derived from an EMBL/GenBank/DDBJ whole genome shotgun (WGS) entry which is preliminary data.</text>
</comment>
<dbReference type="EMBL" id="JBCLUF010000010">
    <property type="protein sequence ID" value="MEY8662040.1"/>
    <property type="molecule type" value="Genomic_DNA"/>
</dbReference>
<accession>A0ABV4DNK9</accession>
<protein>
    <submittedName>
        <fullName evidence="1">Uncharacterized protein</fullName>
    </submittedName>
</protein>
<organism evidence="1 2">
    <name type="scientific">Ligilactobacillus faecis</name>
    <dbReference type="NCBI Taxonomy" id="762833"/>
    <lineage>
        <taxon>Bacteria</taxon>
        <taxon>Bacillati</taxon>
        <taxon>Bacillota</taxon>
        <taxon>Bacilli</taxon>
        <taxon>Lactobacillales</taxon>
        <taxon>Lactobacillaceae</taxon>
        <taxon>Ligilactobacillus</taxon>
    </lineage>
</organism>
<proteinExistence type="predicted"/>
<keyword evidence="2" id="KW-1185">Reference proteome</keyword>
<dbReference type="Proteomes" id="UP001565236">
    <property type="component" value="Unassembled WGS sequence"/>
</dbReference>